<dbReference type="InterPro" id="IPR036291">
    <property type="entry name" value="NAD(P)-bd_dom_sf"/>
</dbReference>
<gene>
    <name evidence="3" type="ORF">PACILC2_12900</name>
</gene>
<evidence type="ECO:0000313" key="4">
    <source>
        <dbReference type="Proteomes" id="UP000680304"/>
    </source>
</evidence>
<protein>
    <submittedName>
        <fullName evidence="3">Dehydrogenase</fullName>
    </submittedName>
</protein>
<organism evidence="3 4">
    <name type="scientific">Paenibacillus cisolokensis</name>
    <dbReference type="NCBI Taxonomy" id="1658519"/>
    <lineage>
        <taxon>Bacteria</taxon>
        <taxon>Bacillati</taxon>
        <taxon>Bacillota</taxon>
        <taxon>Bacilli</taxon>
        <taxon>Bacillales</taxon>
        <taxon>Paenibacillaceae</taxon>
        <taxon>Paenibacillus</taxon>
    </lineage>
</organism>
<dbReference type="Pfam" id="PF22725">
    <property type="entry name" value="GFO_IDH_MocA_C3"/>
    <property type="match status" value="1"/>
</dbReference>
<accession>A0ABQ4N3I0</accession>
<dbReference type="InterPro" id="IPR055170">
    <property type="entry name" value="GFO_IDH_MocA-like_dom"/>
</dbReference>
<reference evidence="3 4" key="1">
    <citation type="submission" date="2021-04" db="EMBL/GenBank/DDBJ databases">
        <title>Draft genome sequence of Paenibacillus cisolokensis, LC2-13A.</title>
        <authorList>
            <person name="Uke A."/>
            <person name="Chhe C."/>
            <person name="Baramee S."/>
            <person name="Kosugi A."/>
        </authorList>
    </citation>
    <scope>NUCLEOTIDE SEQUENCE [LARGE SCALE GENOMIC DNA]</scope>
    <source>
        <strain evidence="3 4">LC2-13A</strain>
    </source>
</reference>
<name>A0ABQ4N3I0_9BACL</name>
<dbReference type="RefSeq" id="WP_213528054.1">
    <property type="nucleotide sequence ID" value="NZ_BOVJ01000041.1"/>
</dbReference>
<dbReference type="PANTHER" id="PTHR43377:SF1">
    <property type="entry name" value="BILIVERDIN REDUCTASE A"/>
    <property type="match status" value="1"/>
</dbReference>
<keyword evidence="4" id="KW-1185">Reference proteome</keyword>
<dbReference type="SUPFAM" id="SSF55347">
    <property type="entry name" value="Glyceraldehyde-3-phosphate dehydrogenase-like, C-terminal domain"/>
    <property type="match status" value="1"/>
</dbReference>
<evidence type="ECO:0000259" key="1">
    <source>
        <dbReference type="Pfam" id="PF01408"/>
    </source>
</evidence>
<evidence type="ECO:0000259" key="2">
    <source>
        <dbReference type="Pfam" id="PF22725"/>
    </source>
</evidence>
<dbReference type="Gene3D" id="3.30.360.10">
    <property type="entry name" value="Dihydrodipicolinate Reductase, domain 2"/>
    <property type="match status" value="1"/>
</dbReference>
<feature type="domain" description="GFO/IDH/MocA-like oxidoreductase" evidence="2">
    <location>
        <begin position="127"/>
        <end position="245"/>
    </location>
</feature>
<dbReference type="EMBL" id="BOVJ01000041">
    <property type="protein sequence ID" value="GIQ62722.1"/>
    <property type="molecule type" value="Genomic_DNA"/>
</dbReference>
<dbReference type="SUPFAM" id="SSF51735">
    <property type="entry name" value="NAD(P)-binding Rossmann-fold domains"/>
    <property type="match status" value="1"/>
</dbReference>
<evidence type="ECO:0000313" key="3">
    <source>
        <dbReference type="EMBL" id="GIQ62722.1"/>
    </source>
</evidence>
<dbReference type="PANTHER" id="PTHR43377">
    <property type="entry name" value="BILIVERDIN REDUCTASE A"/>
    <property type="match status" value="1"/>
</dbReference>
<dbReference type="Pfam" id="PF01408">
    <property type="entry name" value="GFO_IDH_MocA"/>
    <property type="match status" value="1"/>
</dbReference>
<comment type="caution">
    <text evidence="3">The sequence shown here is derived from an EMBL/GenBank/DDBJ whole genome shotgun (WGS) entry which is preliminary data.</text>
</comment>
<dbReference type="Gene3D" id="3.40.50.720">
    <property type="entry name" value="NAD(P)-binding Rossmann-like Domain"/>
    <property type="match status" value="1"/>
</dbReference>
<sequence>MRVAIVGCGTMGTVHTRNLARMPDVQAAGVCDQDAERAAAAAAIAGTAAYTELDELLDKERPEAVIVCLPTYLHKETVIRIAERGIHVICEKPAASTLEDARDMEAACRKHGVRLFIGHVVRFFPNYRNAAEHVKAGAIGKVRMGHFKRHGSFPRGWDLWYHDRERSGGVIMDLMIHDIDFARSVFGEVESVYARITPPSVSKLEYAQVTLKFAGGAAANLTAFWGYNGPFTTQFEIAGDDGIIRFDSNQVQSFDLKTSAETGEQAAVQVPQSPMLRDPYYDEVQHFIQCIRTGTEPLVTIDDACKAVEIALAAERSAKLGQPVALEVAPR</sequence>
<dbReference type="Proteomes" id="UP000680304">
    <property type="component" value="Unassembled WGS sequence"/>
</dbReference>
<feature type="domain" description="Gfo/Idh/MocA-like oxidoreductase N-terminal" evidence="1">
    <location>
        <begin position="1"/>
        <end position="119"/>
    </location>
</feature>
<dbReference type="InterPro" id="IPR000683">
    <property type="entry name" value="Gfo/Idh/MocA-like_OxRdtase_N"/>
</dbReference>
<dbReference type="InterPro" id="IPR051450">
    <property type="entry name" value="Gfo/Idh/MocA_Oxidoreductases"/>
</dbReference>
<proteinExistence type="predicted"/>